<protein>
    <recommendedName>
        <fullName evidence="15">Protein kinase domain-containing protein</fullName>
    </recommendedName>
</protein>
<dbReference type="OrthoDB" id="4062651at2759"/>
<dbReference type="PROSITE" id="PS00107">
    <property type="entry name" value="PROTEIN_KINASE_ATP"/>
    <property type="match status" value="1"/>
</dbReference>
<evidence type="ECO:0000256" key="5">
    <source>
        <dbReference type="ARBA" id="ARBA00022729"/>
    </source>
</evidence>
<evidence type="ECO:0000256" key="6">
    <source>
        <dbReference type="ARBA" id="ARBA00022741"/>
    </source>
</evidence>
<dbReference type="Pfam" id="PF00069">
    <property type="entry name" value="Pkinase"/>
    <property type="match status" value="1"/>
</dbReference>
<dbReference type="InterPro" id="IPR017441">
    <property type="entry name" value="Protein_kinase_ATP_BS"/>
</dbReference>
<proteinExistence type="predicted"/>
<evidence type="ECO:0000256" key="2">
    <source>
        <dbReference type="ARBA" id="ARBA00022527"/>
    </source>
</evidence>
<dbReference type="GO" id="GO:0005886">
    <property type="term" value="C:plasma membrane"/>
    <property type="evidence" value="ECO:0007669"/>
    <property type="project" value="UniProtKB-ARBA"/>
</dbReference>
<dbReference type="PANTHER" id="PTHR46008:SF62">
    <property type="entry name" value="PROTEIN KINASE DOMAIN-CONTAINING PROTEIN"/>
    <property type="match status" value="1"/>
</dbReference>
<evidence type="ECO:0000256" key="12">
    <source>
        <dbReference type="PROSITE-ProRule" id="PRU10141"/>
    </source>
</evidence>
<dbReference type="GO" id="GO:0004674">
    <property type="term" value="F:protein serine/threonine kinase activity"/>
    <property type="evidence" value="ECO:0007669"/>
    <property type="project" value="UniProtKB-KW"/>
</dbReference>
<dbReference type="PANTHER" id="PTHR46008">
    <property type="entry name" value="LEAF RUST 10 DISEASE-RESISTANCE LOCUS RECEPTOR-LIKE PROTEIN KINASE-LIKE 1.4"/>
    <property type="match status" value="1"/>
</dbReference>
<keyword evidence="6 12" id="KW-0547">Nucleotide-binding</keyword>
<dbReference type="AlphaFoldDB" id="A0A8J5CF85"/>
<dbReference type="GO" id="GO:0005524">
    <property type="term" value="F:ATP binding"/>
    <property type="evidence" value="ECO:0007669"/>
    <property type="project" value="UniProtKB-UniRule"/>
</dbReference>
<dbReference type="PROSITE" id="PS50011">
    <property type="entry name" value="PROTEIN_KINASE_DOM"/>
    <property type="match status" value="1"/>
</dbReference>
<feature type="region of interest" description="Disordered" evidence="13">
    <location>
        <begin position="645"/>
        <end position="665"/>
    </location>
</feature>
<keyword evidence="8 12" id="KW-0067">ATP-binding</keyword>
<gene>
    <name evidence="16" type="ORF">ZIOFF_067028</name>
</gene>
<feature type="signal peptide" evidence="14">
    <location>
        <begin position="1"/>
        <end position="26"/>
    </location>
</feature>
<keyword evidence="5 14" id="KW-0732">Signal</keyword>
<feature type="binding site" evidence="12">
    <location>
        <position position="355"/>
    </location>
    <ligand>
        <name>ATP</name>
        <dbReference type="ChEBI" id="CHEBI:30616"/>
    </ligand>
</feature>
<evidence type="ECO:0000256" key="8">
    <source>
        <dbReference type="ARBA" id="ARBA00022840"/>
    </source>
</evidence>
<keyword evidence="2" id="KW-0723">Serine/threonine-protein kinase</keyword>
<evidence type="ECO:0000256" key="9">
    <source>
        <dbReference type="ARBA" id="ARBA00022989"/>
    </source>
</evidence>
<evidence type="ECO:0000256" key="13">
    <source>
        <dbReference type="SAM" id="MobiDB-lite"/>
    </source>
</evidence>
<reference evidence="16 17" key="1">
    <citation type="submission" date="2020-08" db="EMBL/GenBank/DDBJ databases">
        <title>Plant Genome Project.</title>
        <authorList>
            <person name="Zhang R.-G."/>
        </authorList>
    </citation>
    <scope>NUCLEOTIDE SEQUENCE [LARGE SCALE GENOMIC DNA]</scope>
    <source>
        <tissue evidence="16">Rhizome</tissue>
    </source>
</reference>
<comment type="subcellular location">
    <subcellularLocation>
        <location evidence="1">Membrane</location>
        <topology evidence="1">Single-pass membrane protein</topology>
    </subcellularLocation>
</comment>
<dbReference type="FunFam" id="1.10.510.10:FF:000161">
    <property type="entry name" value="Wall-associated receptor kinase-like 20"/>
    <property type="match status" value="1"/>
</dbReference>
<keyword evidence="10" id="KW-0472">Membrane</keyword>
<dbReference type="SMART" id="SM00220">
    <property type="entry name" value="S_TKc"/>
    <property type="match status" value="1"/>
</dbReference>
<name>A0A8J5CF85_ZINOF</name>
<accession>A0A8J5CF85</accession>
<evidence type="ECO:0000256" key="14">
    <source>
        <dbReference type="SAM" id="SignalP"/>
    </source>
</evidence>
<evidence type="ECO:0000259" key="15">
    <source>
        <dbReference type="PROSITE" id="PS50011"/>
    </source>
</evidence>
<evidence type="ECO:0000256" key="7">
    <source>
        <dbReference type="ARBA" id="ARBA00022777"/>
    </source>
</evidence>
<dbReference type="EMBL" id="JACMSC010000019">
    <property type="protein sequence ID" value="KAG6473121.1"/>
    <property type="molecule type" value="Genomic_DNA"/>
</dbReference>
<dbReference type="PROSITE" id="PS00108">
    <property type="entry name" value="PROTEIN_KINASE_ST"/>
    <property type="match status" value="1"/>
</dbReference>
<dbReference type="InterPro" id="IPR008271">
    <property type="entry name" value="Ser/Thr_kinase_AS"/>
</dbReference>
<keyword evidence="11" id="KW-0325">Glycoprotein</keyword>
<evidence type="ECO:0000256" key="10">
    <source>
        <dbReference type="ARBA" id="ARBA00023136"/>
    </source>
</evidence>
<dbReference type="Proteomes" id="UP000734854">
    <property type="component" value="Unassembled WGS sequence"/>
</dbReference>
<keyword evidence="3" id="KW-0808">Transferase</keyword>
<feature type="domain" description="Protein kinase" evidence="15">
    <location>
        <begin position="327"/>
        <end position="608"/>
    </location>
</feature>
<comment type="caution">
    <text evidence="16">The sequence shown here is derived from an EMBL/GenBank/DDBJ whole genome shotgun (WGS) entry which is preliminary data.</text>
</comment>
<evidence type="ECO:0000313" key="16">
    <source>
        <dbReference type="EMBL" id="KAG6473121.1"/>
    </source>
</evidence>
<evidence type="ECO:0000313" key="17">
    <source>
        <dbReference type="Proteomes" id="UP000734854"/>
    </source>
</evidence>
<keyword evidence="7" id="KW-0418">Kinase</keyword>
<dbReference type="InterPro" id="IPR000719">
    <property type="entry name" value="Prot_kinase_dom"/>
</dbReference>
<evidence type="ECO:0000256" key="4">
    <source>
        <dbReference type="ARBA" id="ARBA00022692"/>
    </source>
</evidence>
<feature type="chain" id="PRO_5035268534" description="Protein kinase domain-containing protein" evidence="14">
    <location>
        <begin position="27"/>
        <end position="665"/>
    </location>
</feature>
<evidence type="ECO:0000256" key="3">
    <source>
        <dbReference type="ARBA" id="ARBA00022679"/>
    </source>
</evidence>
<keyword evidence="4" id="KW-0812">Transmembrane</keyword>
<evidence type="ECO:0000256" key="1">
    <source>
        <dbReference type="ARBA" id="ARBA00004167"/>
    </source>
</evidence>
<keyword evidence="9" id="KW-1133">Transmembrane helix</keyword>
<evidence type="ECO:0000256" key="11">
    <source>
        <dbReference type="ARBA" id="ARBA00023180"/>
    </source>
</evidence>
<organism evidence="16 17">
    <name type="scientific">Zingiber officinale</name>
    <name type="common">Ginger</name>
    <name type="synonym">Amomum zingiber</name>
    <dbReference type="NCBI Taxonomy" id="94328"/>
    <lineage>
        <taxon>Eukaryota</taxon>
        <taxon>Viridiplantae</taxon>
        <taxon>Streptophyta</taxon>
        <taxon>Embryophyta</taxon>
        <taxon>Tracheophyta</taxon>
        <taxon>Spermatophyta</taxon>
        <taxon>Magnoliopsida</taxon>
        <taxon>Liliopsida</taxon>
        <taxon>Zingiberales</taxon>
        <taxon>Zingiberaceae</taxon>
        <taxon>Zingiber</taxon>
    </lineage>
</organism>
<feature type="compositionally biased region" description="Low complexity" evidence="13">
    <location>
        <begin position="647"/>
        <end position="657"/>
    </location>
</feature>
<keyword evidence="17" id="KW-1185">Reference proteome</keyword>
<sequence>MDSSYQNHGFFFFLGVLVSSYATVKASKCEPTCADSSVSFPFGFSRGCPIRLTCSAAGEMQLGGYRVRNITSEMVVLDVPPVCNRSVGDAARGLFGRHHAATSNNALFLRGCQTEGSADCKISTEIISRRLNLPSCGPQGDNITCFPSNKIDELLPTNELTKNTGNCKFLLTAVRYKKDDVGQDSLVFGEVEVGWWLDGECSCANNAGCTRVRPPQPATRGRESKGFRCSCREGFIGDGFAQGHGCRRVEKCSLPGSCKGSSNVRVLVGGIAAGVSLLLGLAFLCRRIRQRLTICKGEETTQRLLSQTSCDVAVYSLKDVLAATGNFSDASKIGVGAYATVYVGKFSQTGLVAIKRLKHPDVDNSENVINEVKLISSVAHPNLVHLLGCCIEGGEHILVYEFVPNGTLSQHLHRQRGEGLPWPARVSIAAETASAVAHLHGAVRPPIYHRDIKSSNILLDYDLRPKLSDFGLSRAGIPLEDESLPSHISTAPQGTPGYVDPQYHQNFHLSDKSDVYSFGVVLAEMLTAMKVVDFRRVPEREVNLALLAVNAIGKGQVEDIVDPFIKGNWDDATKVSMGKVAELAFRCLEFHQEVRPSMAEVAEELERIRKGLKRSQAGGSERMEVEKAELSAILASPVSVHEYQLGSSEQSCSSNGSMTMSNPKD</sequence>